<gene>
    <name evidence="4" type="ORF">WMO13_06615</name>
</gene>
<dbReference type="EC" id="3.5.1.28" evidence="4"/>
<evidence type="ECO:0000259" key="3">
    <source>
        <dbReference type="SMART" id="SM00701"/>
    </source>
</evidence>
<evidence type="ECO:0000256" key="1">
    <source>
        <dbReference type="ARBA" id="ARBA00007553"/>
    </source>
</evidence>
<keyword evidence="4" id="KW-0378">Hydrolase</keyword>
<evidence type="ECO:0000313" key="5">
    <source>
        <dbReference type="Proteomes" id="UP001449178"/>
    </source>
</evidence>
<reference evidence="4 5" key="1">
    <citation type="submission" date="2024-03" db="EMBL/GenBank/DDBJ databases">
        <title>Complete Genome Sequence and Annotation of Ignatzschineria larvae DSM 13226.</title>
        <authorList>
            <person name="Cantrell E."/>
            <person name="Burcham Z.M."/>
        </authorList>
    </citation>
    <scope>NUCLEOTIDE SEQUENCE [LARGE SCALE GENOMIC DNA]</scope>
    <source>
        <strain evidence="4 5">DSM 13226</strain>
    </source>
</reference>
<dbReference type="Gene3D" id="3.40.80.10">
    <property type="entry name" value="Peptidoglycan recognition protein-like"/>
    <property type="match status" value="1"/>
</dbReference>
<comment type="similarity">
    <text evidence="1">Belongs to the N-acetylmuramoyl-L-alanine amidase 2 family.</text>
</comment>
<accession>A0ABZ3C1R5</accession>
<dbReference type="GO" id="GO:0008745">
    <property type="term" value="F:N-acetylmuramoyl-L-alanine amidase activity"/>
    <property type="evidence" value="ECO:0007669"/>
    <property type="project" value="UniProtKB-EC"/>
</dbReference>
<feature type="domain" description="N-acetylmuramoyl-L-alanine amidase" evidence="2">
    <location>
        <begin position="1"/>
        <end position="125"/>
    </location>
</feature>
<dbReference type="InterPro" id="IPR015510">
    <property type="entry name" value="PGRP"/>
</dbReference>
<dbReference type="InterPro" id="IPR006619">
    <property type="entry name" value="PGRP_domain_met/bac"/>
</dbReference>
<dbReference type="Proteomes" id="UP001449178">
    <property type="component" value="Chromosome"/>
</dbReference>
<name>A0ABZ3C1R5_9GAMM</name>
<keyword evidence="5" id="KW-1185">Reference proteome</keyword>
<organism evidence="4 5">
    <name type="scientific">Ignatzschineria larvae DSM 13226</name>
    <dbReference type="NCBI Taxonomy" id="1111732"/>
    <lineage>
        <taxon>Bacteria</taxon>
        <taxon>Pseudomonadati</taxon>
        <taxon>Pseudomonadota</taxon>
        <taxon>Gammaproteobacteria</taxon>
        <taxon>Cardiobacteriales</taxon>
        <taxon>Ignatzschineriaceae</taxon>
        <taxon>Ignatzschineria</taxon>
    </lineage>
</organism>
<dbReference type="Pfam" id="PF01510">
    <property type="entry name" value="Amidase_2"/>
    <property type="match status" value="1"/>
</dbReference>
<dbReference type="SMART" id="SM00644">
    <property type="entry name" value="Ami_2"/>
    <property type="match status" value="1"/>
</dbReference>
<dbReference type="InterPro" id="IPR036505">
    <property type="entry name" value="Amidase/PGRP_sf"/>
</dbReference>
<feature type="domain" description="Peptidoglycan recognition protein family" evidence="3">
    <location>
        <begin position="1"/>
        <end position="118"/>
    </location>
</feature>
<dbReference type="PANTHER" id="PTHR11022">
    <property type="entry name" value="PEPTIDOGLYCAN RECOGNITION PROTEIN"/>
    <property type="match status" value="1"/>
</dbReference>
<evidence type="ECO:0000313" key="4">
    <source>
        <dbReference type="EMBL" id="WZW87053.1"/>
    </source>
</evidence>
<sequence>MREINKIIVHCSATKPDQDFSVHDIRSWHKNQGWSDVGYHYIVRLDGSIEKGRPLEKTGAHVKGHNADSIGVCYIGGVDEAGKPKDTRTEAQKESLDQLLTFLAYRFNAPISGHNDYTNMKACPSFKAKEQYEYINYRLVHLDELMK</sequence>
<dbReference type="RefSeq" id="WP_051396125.1">
    <property type="nucleotide sequence ID" value="NZ_AZOD01000009.1"/>
</dbReference>
<dbReference type="SUPFAM" id="SSF55846">
    <property type="entry name" value="N-acetylmuramoyl-L-alanine amidase-like"/>
    <property type="match status" value="1"/>
</dbReference>
<dbReference type="PANTHER" id="PTHR11022:SF41">
    <property type="entry name" value="PEPTIDOGLYCAN-RECOGNITION PROTEIN LC-RELATED"/>
    <property type="match status" value="1"/>
</dbReference>
<evidence type="ECO:0000259" key="2">
    <source>
        <dbReference type="SMART" id="SM00644"/>
    </source>
</evidence>
<dbReference type="InterPro" id="IPR002502">
    <property type="entry name" value="Amidase_domain"/>
</dbReference>
<dbReference type="CDD" id="cd06583">
    <property type="entry name" value="PGRP"/>
    <property type="match status" value="1"/>
</dbReference>
<protein>
    <submittedName>
        <fullName evidence="4">N-acetylmuramoyl-L-alanine amidase</fullName>
        <ecNumber evidence="4">3.5.1.28</ecNumber>
    </submittedName>
</protein>
<proteinExistence type="inferred from homology"/>
<dbReference type="EMBL" id="CP150637">
    <property type="protein sequence ID" value="WZW87053.1"/>
    <property type="molecule type" value="Genomic_DNA"/>
</dbReference>
<dbReference type="SMART" id="SM00701">
    <property type="entry name" value="PGRP"/>
    <property type="match status" value="1"/>
</dbReference>